<evidence type="ECO:0000256" key="8">
    <source>
        <dbReference type="ARBA" id="ARBA00024143"/>
    </source>
</evidence>
<dbReference type="Gene3D" id="1.50.40.10">
    <property type="entry name" value="Mitochondrial carrier domain"/>
    <property type="match status" value="1"/>
</dbReference>
<dbReference type="PANTHER" id="PTHR45635">
    <property type="entry name" value="ADP,ATP CARRIER PROTEIN 1-RELATED-RELATED"/>
    <property type="match status" value="1"/>
</dbReference>
<evidence type="ECO:0000256" key="11">
    <source>
        <dbReference type="RuleBase" id="RU368008"/>
    </source>
</evidence>
<dbReference type="Proteomes" id="UP000796880">
    <property type="component" value="Unassembled WGS sequence"/>
</dbReference>
<evidence type="ECO:0000313" key="12">
    <source>
        <dbReference type="EMBL" id="KAF3447541.1"/>
    </source>
</evidence>
<dbReference type="AlphaFoldDB" id="A0A8K0H7U8"/>
<comment type="catalytic activity">
    <reaction evidence="8">
        <text>ADP(in) + ATP(out) = ADP(out) + ATP(in)</text>
        <dbReference type="Rhea" id="RHEA:34999"/>
        <dbReference type="ChEBI" id="CHEBI:30616"/>
        <dbReference type="ChEBI" id="CHEBI:456216"/>
    </reaction>
    <physiologicalReaction direction="left-to-right" evidence="8">
        <dbReference type="Rhea" id="RHEA:35000"/>
    </physiologicalReaction>
</comment>
<comment type="subcellular location">
    <subcellularLocation>
        <location evidence="1 11">Membrane</location>
        <topology evidence="1 11">Multi-pass membrane protein</topology>
    </subcellularLocation>
</comment>
<evidence type="ECO:0000256" key="10">
    <source>
        <dbReference type="RuleBase" id="RU000488"/>
    </source>
</evidence>
<dbReference type="EMBL" id="VOIH02000005">
    <property type="protein sequence ID" value="KAF3447541.1"/>
    <property type="molecule type" value="Genomic_DNA"/>
</dbReference>
<evidence type="ECO:0000256" key="6">
    <source>
        <dbReference type="ARBA" id="ARBA00022989"/>
    </source>
</evidence>
<keyword evidence="5" id="KW-0677">Repeat</keyword>
<feature type="repeat" description="Solcar" evidence="9">
    <location>
        <begin position="27"/>
        <end position="122"/>
    </location>
</feature>
<evidence type="ECO:0000256" key="4">
    <source>
        <dbReference type="ARBA" id="ARBA00022692"/>
    </source>
</evidence>
<evidence type="ECO:0000256" key="5">
    <source>
        <dbReference type="ARBA" id="ARBA00022737"/>
    </source>
</evidence>
<dbReference type="InterPro" id="IPR002067">
    <property type="entry name" value="MCP"/>
</dbReference>
<dbReference type="InterPro" id="IPR018108">
    <property type="entry name" value="MCP_transmembrane"/>
</dbReference>
<feature type="transmembrane region" description="Helical" evidence="11">
    <location>
        <begin position="239"/>
        <end position="256"/>
    </location>
</feature>
<comment type="similarity">
    <text evidence="2 10">Belongs to the mitochondrial carrier (TC 2.A.29) family.</text>
</comment>
<gene>
    <name evidence="12" type="ORF">FNV43_RR12727</name>
</gene>
<dbReference type="GO" id="GO:0005743">
    <property type="term" value="C:mitochondrial inner membrane"/>
    <property type="evidence" value="ECO:0007669"/>
    <property type="project" value="InterPro"/>
</dbReference>
<dbReference type="GO" id="GO:0005471">
    <property type="term" value="F:ATP:ADP antiporter activity"/>
    <property type="evidence" value="ECO:0007669"/>
    <property type="project" value="UniProtKB-UniRule"/>
</dbReference>
<keyword evidence="6 11" id="KW-1133">Transmembrane helix</keyword>
<keyword evidence="3 10" id="KW-0813">Transport</keyword>
<evidence type="ECO:0000256" key="2">
    <source>
        <dbReference type="ARBA" id="ARBA00006375"/>
    </source>
</evidence>
<organism evidence="12 13">
    <name type="scientific">Rhamnella rubrinervis</name>
    <dbReference type="NCBI Taxonomy" id="2594499"/>
    <lineage>
        <taxon>Eukaryota</taxon>
        <taxon>Viridiplantae</taxon>
        <taxon>Streptophyta</taxon>
        <taxon>Embryophyta</taxon>
        <taxon>Tracheophyta</taxon>
        <taxon>Spermatophyta</taxon>
        <taxon>Magnoliopsida</taxon>
        <taxon>eudicotyledons</taxon>
        <taxon>Gunneridae</taxon>
        <taxon>Pentapetalae</taxon>
        <taxon>rosids</taxon>
        <taxon>fabids</taxon>
        <taxon>Rosales</taxon>
        <taxon>Rhamnaceae</taxon>
        <taxon>rhamnoid group</taxon>
        <taxon>Rhamneae</taxon>
        <taxon>Rhamnella</taxon>
    </lineage>
</organism>
<sequence>MSKDDVNQYKGGYRSTPMSSGSYNWLANFHRDLLAGALMGGVVHTIVAPIERAKLLLQTQESNIAIVGGTGRRRFKGMFDCIVRTVKDEGILSLWRGNGISVLRYYPSVALNFSLKDLYRNMLRSGKLQENYFLSGASANFIAGAAAGCTTLVLIYPLDIAHTRLAADIGRTEARQFRGIYHFLATIRKKDGFRGIYRGLPASLQGMVVHRGLYFGGFDTMKEKLSEESKLELALWKRWIVAQAVTTTASFLSYPLDTVRRRMMMQSGMERPMYHSTLDCWRKIYRAEGVASFYRGAVSNMFRSTGGAAILVLYDEIKKFMDWGGL</sequence>
<name>A0A8K0H7U8_9ROSA</name>
<evidence type="ECO:0000256" key="3">
    <source>
        <dbReference type="ARBA" id="ARBA00022448"/>
    </source>
</evidence>
<dbReference type="InterPro" id="IPR023395">
    <property type="entry name" value="MCP_dom_sf"/>
</dbReference>
<dbReference type="GO" id="GO:0140021">
    <property type="term" value="P:mitochondrial ADP transmembrane transport"/>
    <property type="evidence" value="ECO:0007669"/>
    <property type="project" value="InterPro"/>
</dbReference>
<evidence type="ECO:0000313" key="13">
    <source>
        <dbReference type="Proteomes" id="UP000796880"/>
    </source>
</evidence>
<dbReference type="SUPFAM" id="SSF103506">
    <property type="entry name" value="Mitochondrial carrier"/>
    <property type="match status" value="1"/>
</dbReference>
<keyword evidence="13" id="KW-1185">Reference proteome</keyword>
<dbReference type="PROSITE" id="PS50920">
    <property type="entry name" value="SOLCAR"/>
    <property type="match status" value="3"/>
</dbReference>
<accession>A0A8K0H7U8</accession>
<evidence type="ECO:0000256" key="7">
    <source>
        <dbReference type="ARBA" id="ARBA00023136"/>
    </source>
</evidence>
<comment type="caution">
    <text evidence="11">Lacks conserved residue(s) required for the propagation of feature annotation.</text>
</comment>
<comment type="caution">
    <text evidence="12">The sequence shown here is derived from an EMBL/GenBank/DDBJ whole genome shotgun (WGS) entry which is preliminary data.</text>
</comment>
<dbReference type="PANTHER" id="PTHR45635:SF31">
    <property type="entry name" value="ADP_ATP TRANSLOCASE"/>
    <property type="match status" value="1"/>
</dbReference>
<proteinExistence type="inferred from homology"/>
<dbReference type="Pfam" id="PF00153">
    <property type="entry name" value="Mito_carr"/>
    <property type="match status" value="3"/>
</dbReference>
<keyword evidence="7 9" id="KW-0472">Membrane</keyword>
<feature type="repeat" description="Solcar" evidence="9">
    <location>
        <begin position="237"/>
        <end position="320"/>
    </location>
</feature>
<comment type="function">
    <text evidence="11">Catalyzes the exchange of ADP and ATP across the membrane.</text>
</comment>
<evidence type="ECO:0000256" key="9">
    <source>
        <dbReference type="PROSITE-ProRule" id="PRU00282"/>
    </source>
</evidence>
<keyword evidence="4 9" id="KW-0812">Transmembrane</keyword>
<dbReference type="InterPro" id="IPR002113">
    <property type="entry name" value="ADT_euk_type"/>
</dbReference>
<dbReference type="FunFam" id="1.50.40.10:FF:000071">
    <property type="entry name" value="probable ADP,ATP carrier protein At5g56450"/>
    <property type="match status" value="1"/>
</dbReference>
<dbReference type="OrthoDB" id="270584at2759"/>
<dbReference type="GO" id="GO:1990544">
    <property type="term" value="P:mitochondrial ATP transmembrane transport"/>
    <property type="evidence" value="ECO:0007669"/>
    <property type="project" value="InterPro"/>
</dbReference>
<evidence type="ECO:0000256" key="1">
    <source>
        <dbReference type="ARBA" id="ARBA00004141"/>
    </source>
</evidence>
<dbReference type="PRINTS" id="PR00927">
    <property type="entry name" value="ADPTRNSLCASE"/>
</dbReference>
<feature type="repeat" description="Solcar" evidence="9">
    <location>
        <begin position="135"/>
        <end position="224"/>
    </location>
</feature>
<protein>
    <recommendedName>
        <fullName evidence="11">ADP/ATP translocase</fullName>
    </recommendedName>
    <alternativeName>
        <fullName evidence="11">ADP,ATP carrier protein</fullName>
    </alternativeName>
</protein>
<reference evidence="12" key="1">
    <citation type="submission" date="2020-03" db="EMBL/GenBank/DDBJ databases">
        <title>A high-quality chromosome-level genome assembly of a woody plant with both climbing and erect habits, Rhamnella rubrinervis.</title>
        <authorList>
            <person name="Lu Z."/>
            <person name="Yang Y."/>
            <person name="Zhu X."/>
            <person name="Sun Y."/>
        </authorList>
    </citation>
    <scope>NUCLEOTIDE SEQUENCE</scope>
    <source>
        <strain evidence="12">BYM</strain>
        <tissue evidence="12">Leaf</tissue>
    </source>
</reference>
<dbReference type="PRINTS" id="PR00926">
    <property type="entry name" value="MITOCARRIER"/>
</dbReference>
<comment type="subunit">
    <text evidence="11">Monomer.</text>
</comment>
<feature type="transmembrane region" description="Helical" evidence="11">
    <location>
        <begin position="132"/>
        <end position="156"/>
    </location>
</feature>